<dbReference type="AlphaFoldDB" id="A0A6L8M2U2"/>
<name>A0A6L8M2U2_9VIBR</name>
<proteinExistence type="predicted"/>
<gene>
    <name evidence="1" type="ORF">GTG28_20630</name>
</gene>
<evidence type="ECO:0000313" key="2">
    <source>
        <dbReference type="Proteomes" id="UP000478571"/>
    </source>
</evidence>
<dbReference type="EMBL" id="WWEU01000017">
    <property type="protein sequence ID" value="MYM61610.1"/>
    <property type="molecule type" value="Genomic_DNA"/>
</dbReference>
<keyword evidence="2" id="KW-1185">Reference proteome</keyword>
<evidence type="ECO:0000313" key="1">
    <source>
        <dbReference type="EMBL" id="MYM61610.1"/>
    </source>
</evidence>
<dbReference type="RefSeq" id="WP_160933133.1">
    <property type="nucleotide sequence ID" value="NZ_WWEU01000017.1"/>
</dbReference>
<comment type="caution">
    <text evidence="1">The sequence shown here is derived from an EMBL/GenBank/DDBJ whole genome shotgun (WGS) entry which is preliminary data.</text>
</comment>
<accession>A0A6L8M2U2</accession>
<organism evidence="1 2">
    <name type="scientific">Vibrio tetraodonis subsp. pristinus</name>
    <dbReference type="NCBI Taxonomy" id="2695891"/>
    <lineage>
        <taxon>Bacteria</taxon>
        <taxon>Pseudomonadati</taxon>
        <taxon>Pseudomonadota</taxon>
        <taxon>Gammaproteobacteria</taxon>
        <taxon>Vibrionales</taxon>
        <taxon>Vibrionaceae</taxon>
        <taxon>Vibrio</taxon>
    </lineage>
</organism>
<sequence>MSRVTLANILLAKTSEEKEAAKKAHAEDLANRPSDSEIITSFLQNCTTGRGEPVLQRDEMAEFSDGHISIKKSHS</sequence>
<dbReference type="Proteomes" id="UP000478571">
    <property type="component" value="Unassembled WGS sequence"/>
</dbReference>
<reference evidence="1 2" key="1">
    <citation type="submission" date="2020-01" db="EMBL/GenBank/DDBJ databases">
        <title>Draft Genome Sequence of Vibrio sp. strain OCN044, Isolated from a Healthy Coral at Palmyra Atoll.</title>
        <authorList>
            <person name="Videau P."/>
            <person name="Loughran R."/>
            <person name="Esquivel A."/>
            <person name="Deadmond M."/>
            <person name="Paddock B.E."/>
            <person name="Saw J.H."/>
            <person name="Ushijima B."/>
        </authorList>
    </citation>
    <scope>NUCLEOTIDE SEQUENCE [LARGE SCALE GENOMIC DNA]</scope>
    <source>
        <strain evidence="1 2">OCN044</strain>
    </source>
</reference>
<protein>
    <submittedName>
        <fullName evidence="1">Uncharacterized protein</fullName>
    </submittedName>
</protein>